<evidence type="ECO:0000313" key="1">
    <source>
        <dbReference type="EMBL" id="TBU20661.1"/>
    </source>
</evidence>
<evidence type="ECO:0000313" key="2">
    <source>
        <dbReference type="Proteomes" id="UP000292282"/>
    </source>
</evidence>
<gene>
    <name evidence="1" type="ORF">CWI38_0038p0010</name>
</gene>
<dbReference type="VEuPathDB" id="MicrosporidiaDB:CWI38_0038p0010"/>
<keyword evidence="2" id="KW-1185">Reference proteome</keyword>
<reference evidence="1 2" key="1">
    <citation type="submission" date="2017-12" db="EMBL/GenBank/DDBJ databases">
        <authorList>
            <person name="Pombert J.-F."/>
            <person name="Haag K.L."/>
            <person name="Ebert D."/>
        </authorList>
    </citation>
    <scope>NUCLEOTIDE SEQUENCE [LARGE SCALE GENOMIC DNA]</scope>
    <source>
        <strain evidence="1">IL-G-3</strain>
    </source>
</reference>
<sequence>MKDWLIDPVWVISQKETSMVFTQILRPGCQSDSFIYSYPLSTLISTRNRMKITVKSSPVYKANEKRREVRPCNRRIDASNKNLRMLNEIW</sequence>
<dbReference type="AlphaFoldDB" id="A0A4Q9M505"/>
<dbReference type="EMBL" id="PITK01000038">
    <property type="protein sequence ID" value="TBU20661.1"/>
    <property type="molecule type" value="Genomic_DNA"/>
</dbReference>
<name>A0A4Q9M505_9MICR</name>
<protein>
    <submittedName>
        <fullName evidence="1">Uncharacterized protein</fullName>
    </submittedName>
</protein>
<dbReference type="Proteomes" id="UP000292282">
    <property type="component" value="Unassembled WGS sequence"/>
</dbReference>
<accession>A0A4Q9M505</accession>
<comment type="caution">
    <text evidence="1">The sequence shown here is derived from an EMBL/GenBank/DDBJ whole genome shotgun (WGS) entry which is preliminary data.</text>
</comment>
<proteinExistence type="predicted"/>
<organism evidence="1 2">
    <name type="scientific">Hamiltosporidium tvaerminnensis</name>
    <dbReference type="NCBI Taxonomy" id="1176355"/>
    <lineage>
        <taxon>Eukaryota</taxon>
        <taxon>Fungi</taxon>
        <taxon>Fungi incertae sedis</taxon>
        <taxon>Microsporidia</taxon>
        <taxon>Dubosqiidae</taxon>
        <taxon>Hamiltosporidium</taxon>
    </lineage>
</organism>